<name>A0A1S2M3L4_9BACI</name>
<dbReference type="STRING" id="472963.BKP45_14195"/>
<keyword evidence="1" id="KW-1133">Transmembrane helix</keyword>
<dbReference type="Proteomes" id="UP000180057">
    <property type="component" value="Unassembled WGS sequence"/>
</dbReference>
<accession>A0A1S2M3L4</accession>
<evidence type="ECO:0000313" key="3">
    <source>
        <dbReference type="Proteomes" id="UP000180057"/>
    </source>
</evidence>
<evidence type="ECO:0000256" key="1">
    <source>
        <dbReference type="SAM" id="Phobius"/>
    </source>
</evidence>
<keyword evidence="1" id="KW-0812">Transmembrane</keyword>
<sequence length="143" mass="16814">MSFITNKKFLKITLSIILMIILLVPFATIYILNYGNPYEKYIVNKYIPTHLETMGYTDDEIIKQSYIQPKHGINNTVYHGHYMVIFKDEPQLEYLYGVTKRGKNVVQFCEKETLIAKNTYGDMTIEKTNHSEKECIGYLENRK</sequence>
<dbReference type="RefSeq" id="WP_071390347.1">
    <property type="nucleotide sequence ID" value="NZ_MLQS01000019.1"/>
</dbReference>
<dbReference type="EMBL" id="MLQS01000019">
    <property type="protein sequence ID" value="OIJ19301.1"/>
    <property type="molecule type" value="Genomic_DNA"/>
</dbReference>
<dbReference type="InterPro" id="IPR021486">
    <property type="entry name" value="DUF3139"/>
</dbReference>
<dbReference type="Pfam" id="PF11337">
    <property type="entry name" value="DUF3139"/>
    <property type="match status" value="1"/>
</dbReference>
<dbReference type="AlphaFoldDB" id="A0A1S2M3L4"/>
<keyword evidence="3" id="KW-1185">Reference proteome</keyword>
<proteinExistence type="predicted"/>
<comment type="caution">
    <text evidence="2">The sequence shown here is derived from an EMBL/GenBank/DDBJ whole genome shotgun (WGS) entry which is preliminary data.</text>
</comment>
<evidence type="ECO:0008006" key="4">
    <source>
        <dbReference type="Google" id="ProtNLM"/>
    </source>
</evidence>
<reference evidence="2 3" key="1">
    <citation type="submission" date="2016-10" db="EMBL/GenBank/DDBJ databases">
        <title>Draft genome sequences of four alkaliphilic bacteria belonging to the Anaerobacillus genus.</title>
        <authorList>
            <person name="Bassil N.M."/>
            <person name="Lloyd J.R."/>
        </authorList>
    </citation>
    <scope>NUCLEOTIDE SEQUENCE [LARGE SCALE GENOMIC DNA]</scope>
    <source>
        <strain evidence="2 3">DSM 22531</strain>
    </source>
</reference>
<keyword evidence="1" id="KW-0472">Membrane</keyword>
<gene>
    <name evidence="2" type="ORF">BKP45_14195</name>
</gene>
<evidence type="ECO:0000313" key="2">
    <source>
        <dbReference type="EMBL" id="OIJ19301.1"/>
    </source>
</evidence>
<protein>
    <recommendedName>
        <fullName evidence="4">DUF3139 domain-containing protein</fullName>
    </recommendedName>
</protein>
<feature type="transmembrane region" description="Helical" evidence="1">
    <location>
        <begin position="12"/>
        <end position="32"/>
    </location>
</feature>
<organism evidence="2 3">
    <name type="scientific">Anaerobacillus alkalidiazotrophicus</name>
    <dbReference type="NCBI Taxonomy" id="472963"/>
    <lineage>
        <taxon>Bacteria</taxon>
        <taxon>Bacillati</taxon>
        <taxon>Bacillota</taxon>
        <taxon>Bacilli</taxon>
        <taxon>Bacillales</taxon>
        <taxon>Bacillaceae</taxon>
        <taxon>Anaerobacillus</taxon>
    </lineage>
</organism>